<reference evidence="3" key="1">
    <citation type="submission" date="2019-10" db="EMBL/GenBank/DDBJ databases">
        <title>Conservation and host-specific expression of non-tandemly repeated heterogenous ribosome RNA gene in arbuscular mycorrhizal fungi.</title>
        <authorList>
            <person name="Maeda T."/>
            <person name="Kobayashi Y."/>
            <person name="Nakagawa T."/>
            <person name="Ezawa T."/>
            <person name="Yamaguchi K."/>
            <person name="Bino T."/>
            <person name="Nishimoto Y."/>
            <person name="Shigenobu S."/>
            <person name="Kawaguchi M."/>
        </authorList>
    </citation>
    <scope>NUCLEOTIDE SEQUENCE</scope>
    <source>
        <strain evidence="3">HR1</strain>
    </source>
</reference>
<sequence length="464" mass="54566">MPMSVDCWQEIINDYEKLFENNEGCDVIIYAGENGNIEELHAHSIILRVRSQYFHAALSNEWAKKKDGKFILEKPNVSSNILKIILRYIYCGKIDLTILKGPDLFSLLMAVDELNIQSLILRIEEHLIKYQHEFLKQNPMKILETIYQNESFISLLDWFFNKICENFVSSDKFVTIKPHLLEFLLKRDDLYLEEIDIWNNLMRWASAQHPTIPKDITKWSSEEVTVMERTLNRYIPLIRFYHISSKDLYDRVYPLKELLPKDLINDLFTFSNEKTNISKQLLRRSRYDSVIIEFRHFALFSSWIDKNSNYYSRKIPYSFNLLYRASRDGDTIKKFHERTDNKGASIVIAKIKNTNQIIGGYSPFDWSGFALWKSTTDSFIFSFKDYNNIDTGKIGRVTNRKYAIYGHNNCGPVFGVNNNVSCDIMVRSNGKWTSEPHAYPDIGIPTNYEVENYEVFRVCYKGFN</sequence>
<dbReference type="PANTHER" id="PTHR24410">
    <property type="entry name" value="HL07962P-RELATED"/>
    <property type="match status" value="1"/>
</dbReference>
<dbReference type="InterPro" id="IPR051481">
    <property type="entry name" value="BTB-POZ/Galectin-3-binding"/>
</dbReference>
<evidence type="ECO:0000259" key="1">
    <source>
        <dbReference type="PROSITE" id="PS50097"/>
    </source>
</evidence>
<dbReference type="InterPro" id="IPR006571">
    <property type="entry name" value="TLDc_dom"/>
</dbReference>
<name>A0A8H3KT34_9GLOM</name>
<dbReference type="Gene3D" id="3.30.710.10">
    <property type="entry name" value="Potassium Channel Kv1.1, Chain A"/>
    <property type="match status" value="1"/>
</dbReference>
<feature type="domain" description="BTB" evidence="1">
    <location>
        <begin position="25"/>
        <end position="98"/>
    </location>
</feature>
<protein>
    <submittedName>
        <fullName evidence="3">BTB/POZ domain-containing protein</fullName>
    </submittedName>
</protein>
<evidence type="ECO:0000313" key="3">
    <source>
        <dbReference type="EMBL" id="GES73676.1"/>
    </source>
</evidence>
<dbReference type="PROSITE" id="PS51886">
    <property type="entry name" value="TLDC"/>
    <property type="match status" value="1"/>
</dbReference>
<feature type="domain" description="TLDc" evidence="2">
    <location>
        <begin position="290"/>
        <end position="459"/>
    </location>
</feature>
<accession>A0A8H3KT34</accession>
<gene>
    <name evidence="3" type="ORF">RCL2_000119500</name>
</gene>
<dbReference type="Pfam" id="PF07534">
    <property type="entry name" value="TLD"/>
    <property type="match status" value="1"/>
</dbReference>
<dbReference type="SUPFAM" id="SSF54695">
    <property type="entry name" value="POZ domain"/>
    <property type="match status" value="1"/>
</dbReference>
<dbReference type="SMART" id="SM00584">
    <property type="entry name" value="TLDc"/>
    <property type="match status" value="1"/>
</dbReference>
<dbReference type="CDD" id="cd18186">
    <property type="entry name" value="BTB_POZ_ZBTB_KLHL-like"/>
    <property type="match status" value="1"/>
</dbReference>
<dbReference type="PROSITE" id="PS50097">
    <property type="entry name" value="BTB"/>
    <property type="match status" value="1"/>
</dbReference>
<dbReference type="Gene3D" id="1.25.40.420">
    <property type="match status" value="1"/>
</dbReference>
<dbReference type="InterPro" id="IPR011333">
    <property type="entry name" value="SKP1/BTB/POZ_sf"/>
</dbReference>
<dbReference type="Proteomes" id="UP000615446">
    <property type="component" value="Unassembled WGS sequence"/>
</dbReference>
<proteinExistence type="predicted"/>
<evidence type="ECO:0000313" key="4">
    <source>
        <dbReference type="Proteomes" id="UP000615446"/>
    </source>
</evidence>
<evidence type="ECO:0000259" key="2">
    <source>
        <dbReference type="PROSITE" id="PS51886"/>
    </source>
</evidence>
<dbReference type="AlphaFoldDB" id="A0A8H3KT34"/>
<dbReference type="Pfam" id="PF00651">
    <property type="entry name" value="BTB"/>
    <property type="match status" value="1"/>
</dbReference>
<comment type="caution">
    <text evidence="3">The sequence shown here is derived from an EMBL/GenBank/DDBJ whole genome shotgun (WGS) entry which is preliminary data.</text>
</comment>
<dbReference type="PANTHER" id="PTHR24410:SF23">
    <property type="entry name" value="BTB DOMAIN-CONTAINING PROTEIN-RELATED"/>
    <property type="match status" value="1"/>
</dbReference>
<dbReference type="OrthoDB" id="25620at2759"/>
<dbReference type="InterPro" id="IPR000210">
    <property type="entry name" value="BTB/POZ_dom"/>
</dbReference>
<organism evidence="3 4">
    <name type="scientific">Rhizophagus clarus</name>
    <dbReference type="NCBI Taxonomy" id="94130"/>
    <lineage>
        <taxon>Eukaryota</taxon>
        <taxon>Fungi</taxon>
        <taxon>Fungi incertae sedis</taxon>
        <taxon>Mucoromycota</taxon>
        <taxon>Glomeromycotina</taxon>
        <taxon>Glomeromycetes</taxon>
        <taxon>Glomerales</taxon>
        <taxon>Glomeraceae</taxon>
        <taxon>Rhizophagus</taxon>
    </lineage>
</organism>
<dbReference type="SMART" id="SM00225">
    <property type="entry name" value="BTB"/>
    <property type="match status" value="1"/>
</dbReference>
<dbReference type="EMBL" id="BLAL01000009">
    <property type="protein sequence ID" value="GES73676.1"/>
    <property type="molecule type" value="Genomic_DNA"/>
</dbReference>